<evidence type="ECO:0000313" key="2">
    <source>
        <dbReference type="Proteomes" id="UP001497480"/>
    </source>
</evidence>
<dbReference type="AlphaFoldDB" id="A0AAV1WGC3"/>
<comment type="caution">
    <text evidence="1">The sequence shown here is derived from an EMBL/GenBank/DDBJ whole genome shotgun (WGS) entry which is preliminary data.</text>
</comment>
<dbReference type="Proteomes" id="UP001497480">
    <property type="component" value="Unassembled WGS sequence"/>
</dbReference>
<accession>A0AAV1WGC3</accession>
<name>A0AAV1WGC3_LUPLU</name>
<sequence>MIRFYANNIIDKGFSGTSGLAPLKLEARSAIQTSLVVSSSAGIVASSPKSISAAGAAALKGIPLSRSTSDGYDASGKIVTAFQPGLFRDLQIGMVLFSVLVGM</sequence>
<keyword evidence="2" id="KW-1185">Reference proteome</keyword>
<dbReference type="EMBL" id="CAXHTB010000006">
    <property type="protein sequence ID" value="CAL0308093.1"/>
    <property type="molecule type" value="Genomic_DNA"/>
</dbReference>
<gene>
    <name evidence="1" type="ORF">LLUT_LOCUS9153</name>
</gene>
<reference evidence="1 2" key="1">
    <citation type="submission" date="2024-03" db="EMBL/GenBank/DDBJ databases">
        <authorList>
            <person name="Martinez-Hernandez J."/>
        </authorList>
    </citation>
    <scope>NUCLEOTIDE SEQUENCE [LARGE SCALE GENOMIC DNA]</scope>
</reference>
<organism evidence="1 2">
    <name type="scientific">Lupinus luteus</name>
    <name type="common">European yellow lupine</name>
    <dbReference type="NCBI Taxonomy" id="3873"/>
    <lineage>
        <taxon>Eukaryota</taxon>
        <taxon>Viridiplantae</taxon>
        <taxon>Streptophyta</taxon>
        <taxon>Embryophyta</taxon>
        <taxon>Tracheophyta</taxon>
        <taxon>Spermatophyta</taxon>
        <taxon>Magnoliopsida</taxon>
        <taxon>eudicotyledons</taxon>
        <taxon>Gunneridae</taxon>
        <taxon>Pentapetalae</taxon>
        <taxon>rosids</taxon>
        <taxon>fabids</taxon>
        <taxon>Fabales</taxon>
        <taxon>Fabaceae</taxon>
        <taxon>Papilionoideae</taxon>
        <taxon>50 kb inversion clade</taxon>
        <taxon>genistoids sensu lato</taxon>
        <taxon>core genistoids</taxon>
        <taxon>Genisteae</taxon>
        <taxon>Lupinus</taxon>
    </lineage>
</organism>
<proteinExistence type="predicted"/>
<evidence type="ECO:0000313" key="1">
    <source>
        <dbReference type="EMBL" id="CAL0308093.1"/>
    </source>
</evidence>
<protein>
    <submittedName>
        <fullName evidence="1">Uncharacterized protein</fullName>
    </submittedName>
</protein>